<dbReference type="OrthoDB" id="361242at2759"/>
<dbReference type="InterPro" id="IPR014854">
    <property type="entry name" value="Nse4_C"/>
</dbReference>
<evidence type="ECO:0000259" key="10">
    <source>
        <dbReference type="Pfam" id="PF15412"/>
    </source>
</evidence>
<feature type="compositionally biased region" description="Low complexity" evidence="8">
    <location>
        <begin position="157"/>
        <end position="171"/>
    </location>
</feature>
<evidence type="ECO:0000259" key="9">
    <source>
        <dbReference type="Pfam" id="PF08743"/>
    </source>
</evidence>
<proteinExistence type="inferred from homology"/>
<dbReference type="Proteomes" id="UP000799324">
    <property type="component" value="Unassembled WGS sequence"/>
</dbReference>
<feature type="compositionally biased region" description="Polar residues" evidence="8">
    <location>
        <begin position="356"/>
        <end position="377"/>
    </location>
</feature>
<evidence type="ECO:0000313" key="11">
    <source>
        <dbReference type="EMBL" id="KAF2648253.1"/>
    </source>
</evidence>
<keyword evidence="5 7" id="KW-0234">DNA repair</keyword>
<evidence type="ECO:0000256" key="6">
    <source>
        <dbReference type="ARBA" id="ARBA00023242"/>
    </source>
</evidence>
<evidence type="ECO:0000256" key="5">
    <source>
        <dbReference type="ARBA" id="ARBA00023204"/>
    </source>
</evidence>
<dbReference type="Pfam" id="PF08743">
    <property type="entry name" value="Nse4_C"/>
    <property type="match status" value="1"/>
</dbReference>
<protein>
    <recommendedName>
        <fullName evidence="7">Non-structural maintenance of chromosomes element 4</fullName>
    </recommendedName>
</protein>
<dbReference type="AlphaFoldDB" id="A0A6A6SNR8"/>
<feature type="compositionally biased region" description="Polar residues" evidence="8">
    <location>
        <begin position="1"/>
        <end position="11"/>
    </location>
</feature>
<dbReference type="GO" id="GO:0006310">
    <property type="term" value="P:DNA recombination"/>
    <property type="evidence" value="ECO:0007669"/>
    <property type="project" value="UniProtKB-UniRule"/>
</dbReference>
<keyword evidence="12" id="KW-1185">Reference proteome</keyword>
<feature type="region of interest" description="Disordered" evidence="8">
    <location>
        <begin position="1"/>
        <end position="189"/>
    </location>
</feature>
<feature type="compositionally biased region" description="Polar residues" evidence="8">
    <location>
        <begin position="83"/>
        <end position="95"/>
    </location>
</feature>
<evidence type="ECO:0000256" key="2">
    <source>
        <dbReference type="ARBA" id="ARBA00008997"/>
    </source>
</evidence>
<dbReference type="Pfam" id="PF15412">
    <property type="entry name" value="Nse4-Nse3_bdg"/>
    <property type="match status" value="1"/>
</dbReference>
<comment type="function">
    <text evidence="7">Component of the SMC5-SMC6 complex, that promotes sister chromatid alignment after DNA damage and facilitates double-stranded DNA breaks (DSBs) repair via homologous recombination between sister chromatids.</text>
</comment>
<feature type="domain" description="Nse4/EID protein Nse3/MAGE-binding" evidence="10">
    <location>
        <begin position="241"/>
        <end position="307"/>
    </location>
</feature>
<evidence type="ECO:0000256" key="4">
    <source>
        <dbReference type="ARBA" id="ARBA00023172"/>
    </source>
</evidence>
<feature type="compositionally biased region" description="Acidic residues" evidence="8">
    <location>
        <begin position="115"/>
        <end position="156"/>
    </location>
</feature>
<evidence type="ECO:0000256" key="7">
    <source>
        <dbReference type="RuleBase" id="RU365071"/>
    </source>
</evidence>
<gene>
    <name evidence="11" type="ORF">K491DRAFT_763205</name>
</gene>
<evidence type="ECO:0000313" key="12">
    <source>
        <dbReference type="Proteomes" id="UP000799324"/>
    </source>
</evidence>
<dbReference type="GO" id="GO:0005634">
    <property type="term" value="C:nucleus"/>
    <property type="evidence" value="ECO:0007669"/>
    <property type="project" value="UniProtKB-SubCell"/>
</dbReference>
<comment type="subcellular location">
    <subcellularLocation>
        <location evidence="1 7">Nucleus</location>
    </subcellularLocation>
</comment>
<dbReference type="PANTHER" id="PTHR16140:SF0">
    <property type="entry name" value="NON-STRUCTURAL MAINTENANCE OF CHROMOSOMES ELEMENT 4"/>
    <property type="match status" value="1"/>
</dbReference>
<keyword evidence="4 7" id="KW-0233">DNA recombination</keyword>
<feature type="domain" description="Non-structural maintenance of chromosome element 4 C-terminal" evidence="9">
    <location>
        <begin position="446"/>
        <end position="546"/>
    </location>
</feature>
<feature type="region of interest" description="Disordered" evidence="8">
    <location>
        <begin position="284"/>
        <end position="311"/>
    </location>
</feature>
<feature type="compositionally biased region" description="Basic and acidic residues" evidence="8">
    <location>
        <begin position="175"/>
        <end position="189"/>
    </location>
</feature>
<dbReference type="GO" id="GO:0006281">
    <property type="term" value="P:DNA repair"/>
    <property type="evidence" value="ECO:0007669"/>
    <property type="project" value="UniProtKB-UniRule"/>
</dbReference>
<comment type="similarity">
    <text evidence="2 7">Belongs to the NSE4 family.</text>
</comment>
<evidence type="ECO:0000256" key="1">
    <source>
        <dbReference type="ARBA" id="ARBA00004123"/>
    </source>
</evidence>
<keyword evidence="6 7" id="KW-0539">Nucleus</keyword>
<feature type="compositionally biased region" description="Polar residues" evidence="8">
    <location>
        <begin position="31"/>
        <end position="52"/>
    </location>
</feature>
<feature type="compositionally biased region" description="Acidic residues" evidence="8">
    <location>
        <begin position="302"/>
        <end position="311"/>
    </location>
</feature>
<dbReference type="GO" id="GO:0030915">
    <property type="term" value="C:Smc5-Smc6 complex"/>
    <property type="evidence" value="ECO:0007669"/>
    <property type="project" value="UniProtKB-UniRule"/>
</dbReference>
<evidence type="ECO:0000256" key="8">
    <source>
        <dbReference type="SAM" id="MobiDB-lite"/>
    </source>
</evidence>
<accession>A0A6A6SNR8</accession>
<sequence length="563" mass="61840">MARLNTRTSATPLPPGGRSVTVDSLYRDPTPLSQVASRARQSTYSVMSPATNSDKENEHPESPGSTPQPPSKSRRPMGAPSTRLPTPQSGSSAGNANKRRRTDDYSAADSTAIYADEDEDEDEDEDAEAELDDAVQVELDDEDEMDQEEDESEDENASASASASASAAPAVPEDEVTKYYDPDQDPEIRRQLRANIRNHRREIEDNRDVLVQPGNNGLIQVFKKQDYYMEKVRQTADAVLDAQVLTYGTELAAKRLNNSLNGHGDIGVDVDQFVSRCIQFMRSGGDPSADVGSSTQARRDGEDEEDEDDDGLDWAFFGREVCFSANSRPPTSSFLLGPLSVQQRARPTQARRARSQKQPTGPATRPQELQQSDIKQSENSNLVHLVSGIRTRLEKHLQDSEAKVIEDLTELDASGELGDADNEAACLKAACQTRRICRTAAEESAVHLFDFVVNPHSFGQTVENLFYVSFLIREGSVKVVTGEAAGDDGLPVLAPPVPAQAMSEKELQALDDAKQARPQKHQAVFSLDWPTWKKLIKAFDIKEPLIPHRAVEESNVNAGGWYG</sequence>
<evidence type="ECO:0000256" key="3">
    <source>
        <dbReference type="ARBA" id="ARBA00022763"/>
    </source>
</evidence>
<reference evidence="11" key="1">
    <citation type="journal article" date="2020" name="Stud. Mycol.">
        <title>101 Dothideomycetes genomes: a test case for predicting lifestyles and emergence of pathogens.</title>
        <authorList>
            <person name="Haridas S."/>
            <person name="Albert R."/>
            <person name="Binder M."/>
            <person name="Bloem J."/>
            <person name="Labutti K."/>
            <person name="Salamov A."/>
            <person name="Andreopoulos B."/>
            <person name="Baker S."/>
            <person name="Barry K."/>
            <person name="Bills G."/>
            <person name="Bluhm B."/>
            <person name="Cannon C."/>
            <person name="Castanera R."/>
            <person name="Culley D."/>
            <person name="Daum C."/>
            <person name="Ezra D."/>
            <person name="Gonzalez J."/>
            <person name="Henrissat B."/>
            <person name="Kuo A."/>
            <person name="Liang C."/>
            <person name="Lipzen A."/>
            <person name="Lutzoni F."/>
            <person name="Magnuson J."/>
            <person name="Mondo S."/>
            <person name="Nolan M."/>
            <person name="Ohm R."/>
            <person name="Pangilinan J."/>
            <person name="Park H.-J."/>
            <person name="Ramirez L."/>
            <person name="Alfaro M."/>
            <person name="Sun H."/>
            <person name="Tritt A."/>
            <person name="Yoshinaga Y."/>
            <person name="Zwiers L.-H."/>
            <person name="Turgeon B."/>
            <person name="Goodwin S."/>
            <person name="Spatafora J."/>
            <person name="Crous P."/>
            <person name="Grigoriev I."/>
        </authorList>
    </citation>
    <scope>NUCLEOTIDE SEQUENCE</scope>
    <source>
        <strain evidence="11">CBS 122681</strain>
    </source>
</reference>
<comment type="subunit">
    <text evidence="7">Component of the SMC5-SMC6 complex.</text>
</comment>
<name>A0A6A6SNR8_9PLEO</name>
<organism evidence="11 12">
    <name type="scientific">Lophiostoma macrostomum CBS 122681</name>
    <dbReference type="NCBI Taxonomy" id="1314788"/>
    <lineage>
        <taxon>Eukaryota</taxon>
        <taxon>Fungi</taxon>
        <taxon>Dikarya</taxon>
        <taxon>Ascomycota</taxon>
        <taxon>Pezizomycotina</taxon>
        <taxon>Dothideomycetes</taxon>
        <taxon>Pleosporomycetidae</taxon>
        <taxon>Pleosporales</taxon>
        <taxon>Lophiostomataceae</taxon>
        <taxon>Lophiostoma</taxon>
    </lineage>
</organism>
<dbReference type="EMBL" id="MU004549">
    <property type="protein sequence ID" value="KAF2648253.1"/>
    <property type="molecule type" value="Genomic_DNA"/>
</dbReference>
<dbReference type="InterPro" id="IPR029225">
    <property type="entry name" value="Nse4_Nse3-bd"/>
</dbReference>
<feature type="region of interest" description="Disordered" evidence="8">
    <location>
        <begin position="333"/>
        <end position="377"/>
    </location>
</feature>
<keyword evidence="3 7" id="KW-0227">DNA damage</keyword>
<dbReference type="PANTHER" id="PTHR16140">
    <property type="entry name" value="NON-STRUCTURAL MAINTENANCE OF CHROMOSOMES ELEMENT 4"/>
    <property type="match status" value="1"/>
</dbReference>
<dbReference type="InterPro" id="IPR027786">
    <property type="entry name" value="Nse4/EID"/>
</dbReference>